<reference evidence="3" key="2">
    <citation type="journal article" date="2008" name="Nucleic Acids Res.">
        <title>The rice annotation project database (RAP-DB): 2008 update.</title>
        <authorList>
            <consortium name="The rice annotation project (RAP)"/>
        </authorList>
    </citation>
    <scope>GENOME REANNOTATION</scope>
    <source>
        <strain evidence="3">cv. Nipponbare</strain>
    </source>
</reference>
<feature type="region of interest" description="Disordered" evidence="1">
    <location>
        <begin position="40"/>
        <end position="59"/>
    </location>
</feature>
<name>Q10KG2_ORYSJ</name>
<evidence type="ECO:0000256" key="1">
    <source>
        <dbReference type="SAM" id="MobiDB-lite"/>
    </source>
</evidence>
<gene>
    <name evidence="2" type="primary">B1246D11.4</name>
</gene>
<evidence type="ECO:0000313" key="3">
    <source>
        <dbReference type="Proteomes" id="UP000000763"/>
    </source>
</evidence>
<feature type="compositionally biased region" description="Basic and acidic residues" evidence="1">
    <location>
        <begin position="50"/>
        <end position="59"/>
    </location>
</feature>
<organism evidence="2 3">
    <name type="scientific">Oryza sativa subsp. japonica</name>
    <name type="common">Rice</name>
    <dbReference type="NCBI Taxonomy" id="39947"/>
    <lineage>
        <taxon>Eukaryota</taxon>
        <taxon>Viridiplantae</taxon>
        <taxon>Streptophyta</taxon>
        <taxon>Embryophyta</taxon>
        <taxon>Tracheophyta</taxon>
        <taxon>Spermatophyta</taxon>
        <taxon>Magnoliopsida</taxon>
        <taxon>Liliopsida</taxon>
        <taxon>Poales</taxon>
        <taxon>Poaceae</taxon>
        <taxon>BOP clade</taxon>
        <taxon>Oryzoideae</taxon>
        <taxon>Oryzeae</taxon>
        <taxon>Oryzinae</taxon>
        <taxon>Oryza</taxon>
        <taxon>Oryza sativa</taxon>
    </lineage>
</organism>
<sequence length="97" mass="10652">MSCPPHALPHADHPSAPHALPPTARPHAAVLSCARVRFAPKREKGKRGKKGDNSIDRDSLREGGYLHVFLLVPLLVYDATTGGAGYYTQWCLHSWNL</sequence>
<reference evidence="3" key="1">
    <citation type="journal article" date="2005" name="Nature">
        <title>The map-based sequence of the rice genome.</title>
        <authorList>
            <consortium name="International rice genome sequencing project (IRGSP)"/>
            <person name="Matsumoto T."/>
            <person name="Wu J."/>
            <person name="Kanamori H."/>
            <person name="Katayose Y."/>
            <person name="Fujisawa M."/>
            <person name="Namiki N."/>
            <person name="Mizuno H."/>
            <person name="Yamamoto K."/>
            <person name="Antonio B.A."/>
            <person name="Baba T."/>
            <person name="Sakata K."/>
            <person name="Nagamura Y."/>
            <person name="Aoki H."/>
            <person name="Arikawa K."/>
            <person name="Arita K."/>
            <person name="Bito T."/>
            <person name="Chiden Y."/>
            <person name="Fujitsuka N."/>
            <person name="Fukunaka R."/>
            <person name="Hamada M."/>
            <person name="Harada C."/>
            <person name="Hayashi A."/>
            <person name="Hijishita S."/>
            <person name="Honda M."/>
            <person name="Hosokawa S."/>
            <person name="Ichikawa Y."/>
            <person name="Idonuma A."/>
            <person name="Iijima M."/>
            <person name="Ikeda M."/>
            <person name="Ikeno M."/>
            <person name="Ito K."/>
            <person name="Ito S."/>
            <person name="Ito T."/>
            <person name="Ito Y."/>
            <person name="Ito Y."/>
            <person name="Iwabuchi A."/>
            <person name="Kamiya K."/>
            <person name="Karasawa W."/>
            <person name="Kurita K."/>
            <person name="Katagiri S."/>
            <person name="Kikuta A."/>
            <person name="Kobayashi H."/>
            <person name="Kobayashi N."/>
            <person name="Machita K."/>
            <person name="Maehara T."/>
            <person name="Masukawa M."/>
            <person name="Mizubayashi T."/>
            <person name="Mukai Y."/>
            <person name="Nagasaki H."/>
            <person name="Nagata Y."/>
            <person name="Naito S."/>
            <person name="Nakashima M."/>
            <person name="Nakama Y."/>
            <person name="Nakamichi Y."/>
            <person name="Nakamura M."/>
            <person name="Meguro A."/>
            <person name="Negishi M."/>
            <person name="Ohta I."/>
            <person name="Ohta T."/>
            <person name="Okamoto M."/>
            <person name="Ono N."/>
            <person name="Saji S."/>
            <person name="Sakaguchi M."/>
            <person name="Sakai K."/>
            <person name="Shibata M."/>
            <person name="Shimokawa T."/>
            <person name="Song J."/>
            <person name="Takazaki Y."/>
            <person name="Terasawa K."/>
            <person name="Tsugane M."/>
            <person name="Tsuji K."/>
            <person name="Ueda S."/>
            <person name="Waki K."/>
            <person name="Yamagata H."/>
            <person name="Yamamoto M."/>
            <person name="Yamamoto S."/>
            <person name="Yamane H."/>
            <person name="Yoshiki S."/>
            <person name="Yoshihara R."/>
            <person name="Yukawa K."/>
            <person name="Zhong H."/>
            <person name="Yano M."/>
            <person name="Yuan Q."/>
            <person name="Ouyang S."/>
            <person name="Liu J."/>
            <person name="Jones K.M."/>
            <person name="Gansberger K."/>
            <person name="Moffat K."/>
            <person name="Hill J."/>
            <person name="Bera J."/>
            <person name="Fadrosh D."/>
            <person name="Jin S."/>
            <person name="Johri S."/>
            <person name="Kim M."/>
            <person name="Overton L."/>
            <person name="Reardon M."/>
            <person name="Tsitrin T."/>
            <person name="Vuong H."/>
            <person name="Weaver B."/>
            <person name="Ciecko A."/>
            <person name="Tallon L."/>
            <person name="Jackson J."/>
            <person name="Pai G."/>
            <person name="Aken S.V."/>
            <person name="Utterback T."/>
            <person name="Reidmuller S."/>
            <person name="Feldblyum T."/>
            <person name="Hsiao J."/>
            <person name="Zismann V."/>
            <person name="Iobst S."/>
            <person name="de Vazeille A.R."/>
            <person name="Buell C.R."/>
            <person name="Ying K."/>
            <person name="Li Y."/>
            <person name="Lu T."/>
            <person name="Huang Y."/>
            <person name="Zhao Q."/>
            <person name="Feng Q."/>
            <person name="Zhang L."/>
            <person name="Zhu J."/>
            <person name="Weng Q."/>
            <person name="Mu J."/>
            <person name="Lu Y."/>
            <person name="Fan D."/>
            <person name="Liu Y."/>
            <person name="Guan J."/>
            <person name="Zhang Y."/>
            <person name="Yu S."/>
            <person name="Liu X."/>
            <person name="Zhang Y."/>
            <person name="Hong G."/>
            <person name="Han B."/>
            <person name="Choisne N."/>
            <person name="Demange N."/>
            <person name="Orjeda G."/>
            <person name="Samain S."/>
            <person name="Cattolico L."/>
            <person name="Pelletier E."/>
            <person name="Couloux A."/>
            <person name="Segurens B."/>
            <person name="Wincker P."/>
            <person name="D'Hont A."/>
            <person name="Scarpelli C."/>
            <person name="Weissenbach J."/>
            <person name="Salanoubat M."/>
            <person name="Quetier F."/>
            <person name="Yu Y."/>
            <person name="Kim H.R."/>
            <person name="Rambo T."/>
            <person name="Currie J."/>
            <person name="Collura K."/>
            <person name="Luo M."/>
            <person name="Yang T."/>
            <person name="Ammiraju J.S.S."/>
            <person name="Engler F."/>
            <person name="Soderlund C."/>
            <person name="Wing R.A."/>
            <person name="Palmer L.E."/>
            <person name="de la Bastide M."/>
            <person name="Spiegel L."/>
            <person name="Nascimento L."/>
            <person name="Zutavern T."/>
            <person name="O'Shaughnessy A."/>
            <person name="Dike S."/>
            <person name="Dedhia N."/>
            <person name="Preston R."/>
            <person name="Balija V."/>
            <person name="McCombie W.R."/>
            <person name="Chow T."/>
            <person name="Chen H."/>
            <person name="Chung M."/>
            <person name="Chen C."/>
            <person name="Shaw J."/>
            <person name="Wu H."/>
            <person name="Hsiao K."/>
            <person name="Chao Y."/>
            <person name="Chu M."/>
            <person name="Cheng C."/>
            <person name="Hour A."/>
            <person name="Lee P."/>
            <person name="Lin S."/>
            <person name="Lin Y."/>
            <person name="Liou J."/>
            <person name="Liu S."/>
            <person name="Hsing Y."/>
            <person name="Raghuvanshi S."/>
            <person name="Mohanty A."/>
            <person name="Bharti A.K."/>
            <person name="Gaur A."/>
            <person name="Gupta V."/>
            <person name="Kumar D."/>
            <person name="Ravi V."/>
            <person name="Vij S."/>
            <person name="Kapur A."/>
            <person name="Khurana P."/>
            <person name="Khurana P."/>
            <person name="Khurana J.P."/>
            <person name="Tyagi A.K."/>
            <person name="Gaikwad K."/>
            <person name="Singh A."/>
            <person name="Dalal V."/>
            <person name="Srivastava S."/>
            <person name="Dixit A."/>
            <person name="Pal A.K."/>
            <person name="Ghazi I.A."/>
            <person name="Yadav M."/>
            <person name="Pandit A."/>
            <person name="Bhargava A."/>
            <person name="Sureshbabu K."/>
            <person name="Batra K."/>
            <person name="Sharma T.R."/>
            <person name="Mohapatra T."/>
            <person name="Singh N.K."/>
            <person name="Messing J."/>
            <person name="Nelson A.B."/>
            <person name="Fuks G."/>
            <person name="Kavchok S."/>
            <person name="Keizer G."/>
            <person name="Linton E."/>
            <person name="Llaca V."/>
            <person name="Song R."/>
            <person name="Tanyolac B."/>
            <person name="Young S."/>
            <person name="Ho-Il K."/>
            <person name="Hahn J.H."/>
            <person name="Sangsakoo G."/>
            <person name="Vanavichit A."/>
            <person name="de Mattos Luiz.A.T."/>
            <person name="Zimmer P.D."/>
            <person name="Malone G."/>
            <person name="Dellagostin O."/>
            <person name="de Oliveira A.C."/>
            <person name="Bevan M."/>
            <person name="Bancroft I."/>
            <person name="Minx P."/>
            <person name="Cordum H."/>
            <person name="Wilson R."/>
            <person name="Cheng Z."/>
            <person name="Jin W."/>
            <person name="Jiang J."/>
            <person name="Leong S.A."/>
            <person name="Iwama H."/>
            <person name="Gojobori T."/>
            <person name="Itoh T."/>
            <person name="Niimura Y."/>
            <person name="Fujii Y."/>
            <person name="Habara T."/>
            <person name="Sakai H."/>
            <person name="Sato Y."/>
            <person name="Wilson G."/>
            <person name="Kumar K."/>
            <person name="McCouch S."/>
            <person name="Juretic N."/>
            <person name="Hoen D."/>
            <person name="Wright S."/>
            <person name="Bruskiewich R."/>
            <person name="Bureau T."/>
            <person name="Miyao A."/>
            <person name="Hirochika H."/>
            <person name="Nishikawa T."/>
            <person name="Kadowaki K."/>
            <person name="Sugiura M."/>
            <person name="Burr B."/>
            <person name="Sasaki T."/>
        </authorList>
    </citation>
    <scope>NUCLEOTIDE SEQUENCE [LARGE SCALE GENOMIC DNA]</scope>
    <source>
        <strain evidence="3">cv. Nipponbare</strain>
    </source>
</reference>
<dbReference type="Proteomes" id="UP000000763">
    <property type="component" value="Chromosome 3"/>
</dbReference>
<feature type="region of interest" description="Disordered" evidence="1">
    <location>
        <begin position="1"/>
        <end position="25"/>
    </location>
</feature>
<dbReference type="AlphaFoldDB" id="Q10KG2"/>
<evidence type="ECO:0000313" key="2">
    <source>
        <dbReference type="EMBL" id="AAT85307.1"/>
    </source>
</evidence>
<accession>Q10KG2</accession>
<protein>
    <submittedName>
        <fullName evidence="2">Uncharacterized protein</fullName>
    </submittedName>
</protein>
<dbReference type="EMBL" id="AC146521">
    <property type="protein sequence ID" value="AAT85307.1"/>
    <property type="molecule type" value="Genomic_DNA"/>
</dbReference>
<proteinExistence type="predicted"/>